<evidence type="ECO:0000256" key="5">
    <source>
        <dbReference type="ARBA" id="ARBA00022842"/>
    </source>
</evidence>
<keyword evidence="11" id="KW-1185">Reference proteome</keyword>
<comment type="subcellular location">
    <subcellularLocation>
        <location evidence="8">Cytoplasm</location>
    </subcellularLocation>
</comment>
<accession>Q1K2F9</accession>
<dbReference type="PANTHER" id="PTHR19136:SF81">
    <property type="entry name" value="MOLYBDENUM COFACTOR GUANYLYLTRANSFERASE"/>
    <property type="match status" value="1"/>
</dbReference>
<keyword evidence="7 8" id="KW-0501">Molybdenum cofactor biosynthesis</keyword>
<dbReference type="Proteomes" id="UP000005695">
    <property type="component" value="Unassembled WGS sequence"/>
</dbReference>
<comment type="function">
    <text evidence="8">Transfers a GMP moiety from GTP to Mo-molybdopterin (Mo-MPT) cofactor (Moco or molybdenum cofactor) to form Mo-molybdopterin guanine dinucleotide (Mo-MGD) cofactor.</text>
</comment>
<dbReference type="GO" id="GO:0005737">
    <property type="term" value="C:cytoplasm"/>
    <property type="evidence" value="ECO:0007669"/>
    <property type="project" value="UniProtKB-SubCell"/>
</dbReference>
<comment type="similarity">
    <text evidence="8">Belongs to the MobA family.</text>
</comment>
<evidence type="ECO:0000313" key="11">
    <source>
        <dbReference type="Proteomes" id="UP000005695"/>
    </source>
</evidence>
<keyword evidence="2 8" id="KW-0808">Transferase</keyword>
<dbReference type="OrthoDB" id="9788394at2"/>
<feature type="binding site" evidence="8">
    <location>
        <position position="23"/>
    </location>
    <ligand>
        <name>GTP</name>
        <dbReference type="ChEBI" id="CHEBI:37565"/>
    </ligand>
</feature>
<dbReference type="InterPro" id="IPR013482">
    <property type="entry name" value="Molybde_CF_guanTrfase"/>
</dbReference>
<evidence type="ECO:0000256" key="1">
    <source>
        <dbReference type="ARBA" id="ARBA00022490"/>
    </source>
</evidence>
<dbReference type="GO" id="GO:1902758">
    <property type="term" value="P:bis(molybdopterin guanine dinucleotide)molybdenum biosynthetic process"/>
    <property type="evidence" value="ECO:0007669"/>
    <property type="project" value="TreeGrafter"/>
</dbReference>
<keyword evidence="6 8" id="KW-0342">GTP-binding</keyword>
<organism evidence="10 11">
    <name type="scientific">Desulfuromonas acetoxidans (strain DSM 684 / 11070)</name>
    <dbReference type="NCBI Taxonomy" id="281689"/>
    <lineage>
        <taxon>Bacteria</taxon>
        <taxon>Pseudomonadati</taxon>
        <taxon>Thermodesulfobacteriota</taxon>
        <taxon>Desulfuromonadia</taxon>
        <taxon>Desulfuromonadales</taxon>
        <taxon>Desulfuromonadaceae</taxon>
        <taxon>Desulfuromonas</taxon>
    </lineage>
</organism>
<comment type="catalytic activity">
    <reaction evidence="8">
        <text>Mo-molybdopterin + GTP + H(+) = Mo-molybdopterin guanine dinucleotide + diphosphate</text>
        <dbReference type="Rhea" id="RHEA:34243"/>
        <dbReference type="ChEBI" id="CHEBI:15378"/>
        <dbReference type="ChEBI" id="CHEBI:33019"/>
        <dbReference type="ChEBI" id="CHEBI:37565"/>
        <dbReference type="ChEBI" id="CHEBI:71302"/>
        <dbReference type="ChEBI" id="CHEBI:71310"/>
        <dbReference type="EC" id="2.7.7.77"/>
    </reaction>
</comment>
<evidence type="ECO:0000256" key="8">
    <source>
        <dbReference type="HAMAP-Rule" id="MF_00316"/>
    </source>
</evidence>
<feature type="binding site" evidence="8">
    <location>
        <position position="96"/>
    </location>
    <ligand>
        <name>GTP</name>
        <dbReference type="ChEBI" id="CHEBI:37565"/>
    </ligand>
</feature>
<dbReference type="HAMAP" id="MF_00316">
    <property type="entry name" value="MobA"/>
    <property type="match status" value="1"/>
</dbReference>
<dbReference type="GO" id="GO:0046872">
    <property type="term" value="F:metal ion binding"/>
    <property type="evidence" value="ECO:0007669"/>
    <property type="project" value="UniProtKB-KW"/>
</dbReference>
<dbReference type="InterPro" id="IPR025877">
    <property type="entry name" value="MobA-like_NTP_Trfase"/>
</dbReference>
<dbReference type="EC" id="2.7.7.77" evidence="8"/>
<feature type="binding site" evidence="8">
    <location>
        <position position="96"/>
    </location>
    <ligand>
        <name>Mg(2+)</name>
        <dbReference type="ChEBI" id="CHEBI:18420"/>
    </ligand>
</feature>
<dbReference type="Pfam" id="PF12804">
    <property type="entry name" value="NTP_transf_3"/>
    <property type="match status" value="1"/>
</dbReference>
<protein>
    <recommendedName>
        <fullName evidence="8">Probable molybdenum cofactor guanylyltransferase</fullName>
        <shortName evidence="8">MoCo guanylyltransferase</shortName>
        <ecNumber evidence="8">2.7.7.77</ecNumber>
    </recommendedName>
    <alternativeName>
        <fullName evidence="8">GTP:molybdopterin guanylyltransferase</fullName>
    </alternativeName>
    <alternativeName>
        <fullName evidence="8">Mo-MPT guanylyltransferase</fullName>
    </alternativeName>
    <alternativeName>
        <fullName evidence="8">Molybdopterin guanylyltransferase</fullName>
    </alternativeName>
    <alternativeName>
        <fullName evidence="8">Molybdopterin-guanine dinucleotide synthase</fullName>
        <shortName evidence="8">MGD synthase</shortName>
    </alternativeName>
</protein>
<comment type="caution">
    <text evidence="8">Lacks conserved residue(s) required for the propagation of feature annotation.</text>
</comment>
<evidence type="ECO:0000259" key="9">
    <source>
        <dbReference type="Pfam" id="PF12804"/>
    </source>
</evidence>
<keyword evidence="4 8" id="KW-0547">Nucleotide-binding</keyword>
<keyword evidence="3 8" id="KW-0479">Metal-binding</keyword>
<reference evidence="10" key="2">
    <citation type="submission" date="2006-05" db="EMBL/GenBank/DDBJ databases">
        <title>Sequencing of the draft genome and assembly of Desulfuromonas acetoxidans DSM 684.</title>
        <authorList>
            <consortium name="US DOE Joint Genome Institute (JGI-PGF)"/>
            <person name="Copeland A."/>
            <person name="Lucas S."/>
            <person name="Lapidus A."/>
            <person name="Barry K."/>
            <person name="Detter J.C."/>
            <person name="Glavina del Rio T."/>
            <person name="Hammon N."/>
            <person name="Israni S."/>
            <person name="Dalin E."/>
            <person name="Tice H."/>
            <person name="Bruce D."/>
            <person name="Pitluck S."/>
            <person name="Richardson P."/>
        </authorList>
    </citation>
    <scope>NUCLEOTIDE SEQUENCE [LARGE SCALE GENOMIC DNA]</scope>
    <source>
        <strain evidence="10">DSM 684</strain>
    </source>
</reference>
<proteinExistence type="inferred from homology"/>
<feature type="binding site" evidence="8">
    <location>
        <begin position="11"/>
        <end position="13"/>
    </location>
    <ligand>
        <name>GTP</name>
        <dbReference type="ChEBI" id="CHEBI:37565"/>
    </ligand>
</feature>
<dbReference type="EMBL" id="AAEW02000004">
    <property type="protein sequence ID" value="EAT16480.1"/>
    <property type="molecule type" value="Genomic_DNA"/>
</dbReference>
<evidence type="ECO:0000256" key="4">
    <source>
        <dbReference type="ARBA" id="ARBA00022741"/>
    </source>
</evidence>
<evidence type="ECO:0000256" key="7">
    <source>
        <dbReference type="ARBA" id="ARBA00023150"/>
    </source>
</evidence>
<dbReference type="Gene3D" id="3.90.550.10">
    <property type="entry name" value="Spore Coat Polysaccharide Biosynthesis Protein SpsA, Chain A"/>
    <property type="match status" value="1"/>
</dbReference>
<dbReference type="InterPro" id="IPR029044">
    <property type="entry name" value="Nucleotide-diphossugar_trans"/>
</dbReference>
<dbReference type="GO" id="GO:0005525">
    <property type="term" value="F:GTP binding"/>
    <property type="evidence" value="ECO:0007669"/>
    <property type="project" value="UniProtKB-UniRule"/>
</dbReference>
<dbReference type="CDD" id="cd02503">
    <property type="entry name" value="MobA"/>
    <property type="match status" value="1"/>
</dbReference>
<dbReference type="AlphaFoldDB" id="Q1K2F9"/>
<gene>
    <name evidence="8" type="primary">mobA</name>
    <name evidence="10" type="ORF">Dace_2575</name>
</gene>
<feature type="binding site" evidence="8">
    <location>
        <position position="68"/>
    </location>
    <ligand>
        <name>GTP</name>
        <dbReference type="ChEBI" id="CHEBI:37565"/>
    </ligand>
</feature>
<comment type="domain">
    <text evidence="8">The N-terminal domain determines nucleotide recognition and specific binding, while the C-terminal domain determines the specific binding to the target protein.</text>
</comment>
<dbReference type="SUPFAM" id="SSF53448">
    <property type="entry name" value="Nucleotide-diphospho-sugar transferases"/>
    <property type="match status" value="1"/>
</dbReference>
<name>Q1K2F9_DESA6</name>
<reference evidence="10" key="1">
    <citation type="submission" date="2006-05" db="EMBL/GenBank/DDBJ databases">
        <title>Annotation of the draft genome assembly of Desulfuromonas acetoxidans DSM 684.</title>
        <authorList>
            <consortium name="US DOE Joint Genome Institute (JGI-ORNL)"/>
            <person name="Larimer F."/>
            <person name="Land M."/>
            <person name="Hauser L."/>
        </authorList>
    </citation>
    <scope>NUCLEOTIDE SEQUENCE [LARGE SCALE GENOMIC DNA]</scope>
    <source>
        <strain evidence="10">DSM 684</strain>
    </source>
</reference>
<dbReference type="GO" id="GO:0061603">
    <property type="term" value="F:molybdenum cofactor guanylyltransferase activity"/>
    <property type="evidence" value="ECO:0007669"/>
    <property type="project" value="UniProtKB-EC"/>
</dbReference>
<dbReference type="PANTHER" id="PTHR19136">
    <property type="entry name" value="MOLYBDENUM COFACTOR GUANYLYLTRANSFERASE"/>
    <property type="match status" value="1"/>
</dbReference>
<comment type="cofactor">
    <cofactor evidence="8">
        <name>Mg(2+)</name>
        <dbReference type="ChEBI" id="CHEBI:18420"/>
    </cofactor>
</comment>
<sequence>MSKSDVTGIILAGGKSRRMGREKLFLDVGGQPLFERVFYPLRMVFDDILIVANDQKRFERYQVPLVSDIYPGSALGGLYSGLMHAATPWGFVCAADMPFVNLSLIRYLLTQTTNYDIVVPVSEQGVEPLFACYSKRCLPAMEQALENRQYKIIDVWETLRVCEVPMTKFRHLPAIETAFINLNREEDVHYSHQLLTPKRG</sequence>
<dbReference type="RefSeq" id="WP_005998439.1">
    <property type="nucleotide sequence ID" value="NZ_AAEW02000004.1"/>
</dbReference>
<keyword evidence="5 8" id="KW-0460">Magnesium</keyword>
<evidence type="ECO:0000256" key="2">
    <source>
        <dbReference type="ARBA" id="ARBA00022679"/>
    </source>
</evidence>
<feature type="domain" description="MobA-like NTP transferase" evidence="9">
    <location>
        <begin position="8"/>
        <end position="151"/>
    </location>
</feature>
<comment type="caution">
    <text evidence="10">The sequence shown here is derived from an EMBL/GenBank/DDBJ whole genome shotgun (WGS) entry which is preliminary data.</text>
</comment>
<evidence type="ECO:0000313" key="10">
    <source>
        <dbReference type="EMBL" id="EAT16480.1"/>
    </source>
</evidence>
<keyword evidence="1 8" id="KW-0963">Cytoplasm</keyword>
<evidence type="ECO:0000256" key="3">
    <source>
        <dbReference type="ARBA" id="ARBA00022723"/>
    </source>
</evidence>
<evidence type="ECO:0000256" key="6">
    <source>
        <dbReference type="ARBA" id="ARBA00023134"/>
    </source>
</evidence>